<dbReference type="InterPro" id="IPR001969">
    <property type="entry name" value="Aspartic_peptidase_AS"/>
</dbReference>
<sequence length="463" mass="52275">MAEGTRPKELQEALKKQEVLLVEERAQHNRAVESEGNSIQSNSTSFPKVEFPYFDGVDAKGWIRKCNWYFQVISTFPDDQKMPLASVHFQGKVEVWFQNFIGGRAIQTWEELVIVVMEHFDDVILELIETGSVQDYYEKFDDIKGQVLMFCKGLDEGYLTGSFISGLKEEIQGSVLASKPKNFQQTISLAKKFEKLVDALISLVGGGIKLSGTKSLSRIPQHNNSAMVRRFSNPSKPPFSTKVESNPPVKRLLTTAKMKARWKKNLYYICDETYTLGHRCKQRHLFMIMTEEEEKAYGEEIVSSEVAREEVMIEEGKVSLNALLGSMGEGAIRVDGVITGKPIQILIDSGSTHSFIDEKLAETLSFKKNTLTWSIHGLTFTHPVNTIKLGGCDMVLRCDLLRKQGKTKNASVQLISGKSLSKLLKKGTYRMYSSLCTVAEEKKEYKGDESKIEQLLKDFDDVF</sequence>
<dbReference type="Gene3D" id="2.40.70.10">
    <property type="entry name" value="Acid Proteases"/>
    <property type="match status" value="1"/>
</dbReference>
<reference evidence="3" key="1">
    <citation type="journal article" date="2018" name="Gigascience">
        <title>Genome assembly of the Pink Ipe (Handroanthus impetiginosus, Bignoniaceae), a highly valued, ecologically keystone Neotropical timber forest tree.</title>
        <authorList>
            <person name="Silva-Junior O.B."/>
            <person name="Grattapaglia D."/>
            <person name="Novaes E."/>
            <person name="Collevatti R.G."/>
        </authorList>
    </citation>
    <scope>NUCLEOTIDE SEQUENCE [LARGE SCALE GENOMIC DNA]</scope>
    <source>
        <strain evidence="3">cv. UFG-1</strain>
    </source>
</reference>
<comment type="caution">
    <text evidence="2">The sequence shown here is derived from an EMBL/GenBank/DDBJ whole genome shotgun (WGS) entry which is preliminary data.</text>
</comment>
<evidence type="ECO:0000313" key="2">
    <source>
        <dbReference type="EMBL" id="PIN25072.1"/>
    </source>
</evidence>
<dbReference type="CDD" id="cd00303">
    <property type="entry name" value="retropepsin_like"/>
    <property type="match status" value="1"/>
</dbReference>
<organism evidence="2 3">
    <name type="scientific">Handroanthus impetiginosus</name>
    <dbReference type="NCBI Taxonomy" id="429701"/>
    <lineage>
        <taxon>Eukaryota</taxon>
        <taxon>Viridiplantae</taxon>
        <taxon>Streptophyta</taxon>
        <taxon>Embryophyta</taxon>
        <taxon>Tracheophyta</taxon>
        <taxon>Spermatophyta</taxon>
        <taxon>Magnoliopsida</taxon>
        <taxon>eudicotyledons</taxon>
        <taxon>Gunneridae</taxon>
        <taxon>Pentapetalae</taxon>
        <taxon>asterids</taxon>
        <taxon>lamiids</taxon>
        <taxon>Lamiales</taxon>
        <taxon>Bignoniaceae</taxon>
        <taxon>Crescentiina</taxon>
        <taxon>Tabebuia alliance</taxon>
        <taxon>Handroanthus</taxon>
    </lineage>
</organism>
<dbReference type="AlphaFoldDB" id="A0A2G9I5N2"/>
<dbReference type="SUPFAM" id="SSF50630">
    <property type="entry name" value="Acid proteases"/>
    <property type="match status" value="1"/>
</dbReference>
<protein>
    <recommendedName>
        <fullName evidence="1">Retrotransposon gag domain-containing protein</fullName>
    </recommendedName>
</protein>
<dbReference type="EMBL" id="NKXS01000316">
    <property type="protein sequence ID" value="PIN25072.1"/>
    <property type="molecule type" value="Genomic_DNA"/>
</dbReference>
<dbReference type="GO" id="GO:0006508">
    <property type="term" value="P:proteolysis"/>
    <property type="evidence" value="ECO:0007669"/>
    <property type="project" value="InterPro"/>
</dbReference>
<proteinExistence type="predicted"/>
<name>A0A2G9I5N2_9LAMI</name>
<keyword evidence="3" id="KW-1185">Reference proteome</keyword>
<dbReference type="Pfam" id="PF03732">
    <property type="entry name" value="Retrotrans_gag"/>
    <property type="match status" value="1"/>
</dbReference>
<dbReference type="Pfam" id="PF13650">
    <property type="entry name" value="Asp_protease_2"/>
    <property type="match status" value="1"/>
</dbReference>
<dbReference type="OrthoDB" id="913048at2759"/>
<dbReference type="InterPro" id="IPR021109">
    <property type="entry name" value="Peptidase_aspartic_dom_sf"/>
</dbReference>
<dbReference type="Proteomes" id="UP000231279">
    <property type="component" value="Unassembled WGS sequence"/>
</dbReference>
<evidence type="ECO:0000313" key="3">
    <source>
        <dbReference type="Proteomes" id="UP000231279"/>
    </source>
</evidence>
<accession>A0A2G9I5N2</accession>
<dbReference type="InterPro" id="IPR005162">
    <property type="entry name" value="Retrotrans_gag_dom"/>
</dbReference>
<evidence type="ECO:0000259" key="1">
    <source>
        <dbReference type="Pfam" id="PF03732"/>
    </source>
</evidence>
<dbReference type="PROSITE" id="PS00141">
    <property type="entry name" value="ASP_PROTEASE"/>
    <property type="match status" value="1"/>
</dbReference>
<gene>
    <name evidence="2" type="ORF">CDL12_02189</name>
</gene>
<dbReference type="GO" id="GO:0004190">
    <property type="term" value="F:aspartic-type endopeptidase activity"/>
    <property type="evidence" value="ECO:0007669"/>
    <property type="project" value="InterPro"/>
</dbReference>
<feature type="domain" description="Retrotransposon gag" evidence="1">
    <location>
        <begin position="84"/>
        <end position="169"/>
    </location>
</feature>